<dbReference type="GO" id="GO:0005634">
    <property type="term" value="C:nucleus"/>
    <property type="evidence" value="ECO:0007669"/>
    <property type="project" value="TreeGrafter"/>
</dbReference>
<dbReference type="eggNOG" id="KOG0958">
    <property type="taxonomic scope" value="Eukaryota"/>
</dbReference>
<dbReference type="Pfam" id="PF02373">
    <property type="entry name" value="JmjC"/>
    <property type="match status" value="2"/>
</dbReference>
<evidence type="ECO:0000313" key="2">
    <source>
        <dbReference type="EMBL" id="EJK66078.1"/>
    </source>
</evidence>
<dbReference type="GO" id="GO:0032454">
    <property type="term" value="F:histone H3K9 demethylase activity"/>
    <property type="evidence" value="ECO:0007669"/>
    <property type="project" value="TreeGrafter"/>
</dbReference>
<name>K0SIN2_THAOC</name>
<evidence type="ECO:0000313" key="3">
    <source>
        <dbReference type="Proteomes" id="UP000266841"/>
    </source>
</evidence>
<proteinExistence type="predicted"/>
<reference evidence="2 3" key="1">
    <citation type="journal article" date="2012" name="Genome Biol.">
        <title>Genome and low-iron response of an oceanic diatom adapted to chronic iron limitation.</title>
        <authorList>
            <person name="Lommer M."/>
            <person name="Specht M."/>
            <person name="Roy A.S."/>
            <person name="Kraemer L."/>
            <person name="Andreson R."/>
            <person name="Gutowska M.A."/>
            <person name="Wolf J."/>
            <person name="Bergner S.V."/>
            <person name="Schilhabel M.B."/>
            <person name="Klostermeier U.C."/>
            <person name="Beiko R.G."/>
            <person name="Rosenstiel P."/>
            <person name="Hippler M."/>
            <person name="Laroche J."/>
        </authorList>
    </citation>
    <scope>NUCLEOTIDE SEQUENCE [LARGE SCALE GENOMIC DNA]</scope>
    <source>
        <strain evidence="2 3">CCMP1005</strain>
    </source>
</reference>
<comment type="caution">
    <text evidence="2">The sequence shown here is derived from an EMBL/GenBank/DDBJ whole genome shotgun (WGS) entry which is preliminary data.</text>
</comment>
<accession>K0SIN2</accession>
<keyword evidence="3" id="KW-1185">Reference proteome</keyword>
<dbReference type="SUPFAM" id="SSF51197">
    <property type="entry name" value="Clavaminate synthase-like"/>
    <property type="match status" value="1"/>
</dbReference>
<dbReference type="GO" id="GO:0000785">
    <property type="term" value="C:chromatin"/>
    <property type="evidence" value="ECO:0007669"/>
    <property type="project" value="TreeGrafter"/>
</dbReference>
<dbReference type="PANTHER" id="PTHR10694:SF7">
    <property type="entry name" value="[HISTONE H3]-TRIMETHYL-L-LYSINE(9) DEMETHYLASE"/>
    <property type="match status" value="1"/>
</dbReference>
<dbReference type="PROSITE" id="PS51184">
    <property type="entry name" value="JMJC"/>
    <property type="match status" value="1"/>
</dbReference>
<dbReference type="Proteomes" id="UP000266841">
    <property type="component" value="Unassembled WGS sequence"/>
</dbReference>
<evidence type="ECO:0000259" key="1">
    <source>
        <dbReference type="PROSITE" id="PS51184"/>
    </source>
</evidence>
<dbReference type="GO" id="GO:0010468">
    <property type="term" value="P:regulation of gene expression"/>
    <property type="evidence" value="ECO:0007669"/>
    <property type="project" value="TreeGrafter"/>
</dbReference>
<dbReference type="OMA" id="FAAHTED"/>
<sequence>MPPPRFATQWAKGSKLGDVMIPSPIKQALSGMGGVYEYTLVEQPPVSVSDFRDQADAYRKRQVGREFDADDSDDFCNDLARRFWRRLGPTMEPSTYGADMEGSLFRDAAACGWNVDRLESCLSLLRADAPEGDRDDEVFHLPGVTSAYLYFGMWASAFAAHTEDMNLLSINYLHAGAPKYWYAVAEEDAARFESLAGSHFASQSAECGEFLRHKQCPFLAVITFPGSYHFGFNTGFNVAESTNFGVPEWVPYGEKAGICLCHPHSVRIQMDRLKSLLHDYDKDICVRASAGKPEVTYTQWAKQEAKRRKCEEANANDDDSEDGGGSLVLPTKLNATIAVEVTKEQITRTRKSSKKRSAKKLEFEQWRLAKRARPSAFVTGTEVICAIESSDDRSDFETFIGVIVKQVDGYVRVHLRGLAKTEDLWLKQDSPNLLLDAGLMPEENSRLNESGKLTVSAGKRQK</sequence>
<dbReference type="Gene3D" id="2.60.120.650">
    <property type="entry name" value="Cupin"/>
    <property type="match status" value="1"/>
</dbReference>
<dbReference type="AlphaFoldDB" id="K0SIN2"/>
<dbReference type="OrthoDB" id="9547406at2759"/>
<gene>
    <name evidence="2" type="ORF">THAOC_13020</name>
</gene>
<dbReference type="PANTHER" id="PTHR10694">
    <property type="entry name" value="LYSINE-SPECIFIC DEMETHYLASE"/>
    <property type="match status" value="1"/>
</dbReference>
<dbReference type="SMART" id="SM00558">
    <property type="entry name" value="JmjC"/>
    <property type="match status" value="1"/>
</dbReference>
<organism evidence="2 3">
    <name type="scientific">Thalassiosira oceanica</name>
    <name type="common">Marine diatom</name>
    <dbReference type="NCBI Taxonomy" id="159749"/>
    <lineage>
        <taxon>Eukaryota</taxon>
        <taxon>Sar</taxon>
        <taxon>Stramenopiles</taxon>
        <taxon>Ochrophyta</taxon>
        <taxon>Bacillariophyta</taxon>
        <taxon>Coscinodiscophyceae</taxon>
        <taxon>Thalassiosirophycidae</taxon>
        <taxon>Thalassiosirales</taxon>
        <taxon>Thalassiosiraceae</taxon>
        <taxon>Thalassiosira</taxon>
    </lineage>
</organism>
<dbReference type="EMBL" id="AGNL01015287">
    <property type="protein sequence ID" value="EJK66078.1"/>
    <property type="molecule type" value="Genomic_DNA"/>
</dbReference>
<dbReference type="GO" id="GO:0051864">
    <property type="term" value="F:histone H3K36 demethylase activity"/>
    <property type="evidence" value="ECO:0007669"/>
    <property type="project" value="TreeGrafter"/>
</dbReference>
<dbReference type="InterPro" id="IPR003347">
    <property type="entry name" value="JmjC_dom"/>
</dbReference>
<feature type="domain" description="JmjC" evidence="1">
    <location>
        <begin position="107"/>
        <end position="261"/>
    </location>
</feature>
<protein>
    <recommendedName>
        <fullName evidence="1">JmjC domain-containing protein</fullName>
    </recommendedName>
</protein>